<evidence type="ECO:0000256" key="1">
    <source>
        <dbReference type="SAM" id="SignalP"/>
    </source>
</evidence>
<evidence type="ECO:0000313" key="2">
    <source>
        <dbReference type="EMBL" id="KAK4225445.1"/>
    </source>
</evidence>
<sequence length="186" mass="20721">MAACLFSSSLLFQWISLLLMQSHNRREKPDTAANKIKIIMFKILFLLFALSDIQGALTAPSSSSSKQIVYQPMAFNVTLDSKQTRIGCTLGQINAGELQQAIECFMKWCRHNKIPPHDAKACTVGNSMFYACSYGGYNSCSPEEIMTAWGEIMRDCGENNGGWWFNADWKKTYGVDVAGAKYCGNL</sequence>
<accession>A0AAN7BLE4</accession>
<dbReference type="EMBL" id="MU865367">
    <property type="protein sequence ID" value="KAK4225445.1"/>
    <property type="molecule type" value="Genomic_DNA"/>
</dbReference>
<reference evidence="2" key="1">
    <citation type="journal article" date="2023" name="Mol. Phylogenet. Evol.">
        <title>Genome-scale phylogeny and comparative genomics of the fungal order Sordariales.</title>
        <authorList>
            <person name="Hensen N."/>
            <person name="Bonometti L."/>
            <person name="Westerberg I."/>
            <person name="Brannstrom I.O."/>
            <person name="Guillou S."/>
            <person name="Cros-Aarteil S."/>
            <person name="Calhoun S."/>
            <person name="Haridas S."/>
            <person name="Kuo A."/>
            <person name="Mondo S."/>
            <person name="Pangilinan J."/>
            <person name="Riley R."/>
            <person name="LaButti K."/>
            <person name="Andreopoulos B."/>
            <person name="Lipzen A."/>
            <person name="Chen C."/>
            <person name="Yan M."/>
            <person name="Daum C."/>
            <person name="Ng V."/>
            <person name="Clum A."/>
            <person name="Steindorff A."/>
            <person name="Ohm R.A."/>
            <person name="Martin F."/>
            <person name="Silar P."/>
            <person name="Natvig D.O."/>
            <person name="Lalanne C."/>
            <person name="Gautier V."/>
            <person name="Ament-Velasquez S.L."/>
            <person name="Kruys A."/>
            <person name="Hutchinson M.I."/>
            <person name="Powell A.J."/>
            <person name="Barry K."/>
            <person name="Miller A.N."/>
            <person name="Grigoriev I.V."/>
            <person name="Debuchy R."/>
            <person name="Gladieux P."/>
            <person name="Hiltunen Thoren M."/>
            <person name="Johannesson H."/>
        </authorList>
    </citation>
    <scope>NUCLEOTIDE SEQUENCE</scope>
    <source>
        <strain evidence="2">CBS 990.96</strain>
    </source>
</reference>
<keyword evidence="3" id="KW-1185">Reference proteome</keyword>
<name>A0AAN7BLE4_9PEZI</name>
<keyword evidence="1" id="KW-0732">Signal</keyword>
<comment type="caution">
    <text evidence="2">The sequence shown here is derived from an EMBL/GenBank/DDBJ whole genome shotgun (WGS) entry which is preliminary data.</text>
</comment>
<gene>
    <name evidence="2" type="ORF">QBC38DRAFT_483036</name>
</gene>
<organism evidence="2 3">
    <name type="scientific">Podospora fimiseda</name>
    <dbReference type="NCBI Taxonomy" id="252190"/>
    <lineage>
        <taxon>Eukaryota</taxon>
        <taxon>Fungi</taxon>
        <taxon>Dikarya</taxon>
        <taxon>Ascomycota</taxon>
        <taxon>Pezizomycotina</taxon>
        <taxon>Sordariomycetes</taxon>
        <taxon>Sordariomycetidae</taxon>
        <taxon>Sordariales</taxon>
        <taxon>Podosporaceae</taxon>
        <taxon>Podospora</taxon>
    </lineage>
</organism>
<dbReference type="AlphaFoldDB" id="A0AAN7BLE4"/>
<dbReference type="Proteomes" id="UP001301958">
    <property type="component" value="Unassembled WGS sequence"/>
</dbReference>
<evidence type="ECO:0000313" key="3">
    <source>
        <dbReference type="Proteomes" id="UP001301958"/>
    </source>
</evidence>
<proteinExistence type="predicted"/>
<reference evidence="2" key="2">
    <citation type="submission" date="2023-05" db="EMBL/GenBank/DDBJ databases">
        <authorList>
            <consortium name="Lawrence Berkeley National Laboratory"/>
            <person name="Steindorff A."/>
            <person name="Hensen N."/>
            <person name="Bonometti L."/>
            <person name="Westerberg I."/>
            <person name="Brannstrom I.O."/>
            <person name="Guillou S."/>
            <person name="Cros-Aarteil S."/>
            <person name="Calhoun S."/>
            <person name="Haridas S."/>
            <person name="Kuo A."/>
            <person name="Mondo S."/>
            <person name="Pangilinan J."/>
            <person name="Riley R."/>
            <person name="Labutti K."/>
            <person name="Andreopoulos B."/>
            <person name="Lipzen A."/>
            <person name="Chen C."/>
            <person name="Yanf M."/>
            <person name="Daum C."/>
            <person name="Ng V."/>
            <person name="Clum A."/>
            <person name="Ohm R."/>
            <person name="Martin F."/>
            <person name="Silar P."/>
            <person name="Natvig D."/>
            <person name="Lalanne C."/>
            <person name="Gautier V."/>
            <person name="Ament-Velasquez S.L."/>
            <person name="Kruys A."/>
            <person name="Hutchinson M.I."/>
            <person name="Powell A.J."/>
            <person name="Barry K."/>
            <person name="Miller A.N."/>
            <person name="Grigoriev I.V."/>
            <person name="Debuchy R."/>
            <person name="Gladieux P."/>
            <person name="Thoren M.H."/>
            <person name="Johannesson H."/>
        </authorList>
    </citation>
    <scope>NUCLEOTIDE SEQUENCE</scope>
    <source>
        <strain evidence="2">CBS 990.96</strain>
    </source>
</reference>
<protein>
    <submittedName>
        <fullName evidence="2">Uncharacterized protein</fullName>
    </submittedName>
</protein>
<feature type="signal peptide" evidence="1">
    <location>
        <begin position="1"/>
        <end position="20"/>
    </location>
</feature>
<feature type="chain" id="PRO_5042856996" evidence="1">
    <location>
        <begin position="21"/>
        <end position="186"/>
    </location>
</feature>